<evidence type="ECO:0000313" key="2">
    <source>
        <dbReference type="Proteomes" id="UP000199611"/>
    </source>
</evidence>
<name>A0A1I4TAE5_9BACT</name>
<dbReference type="Pfam" id="PF09700">
    <property type="entry name" value="Cas_Cmr3"/>
    <property type="match status" value="1"/>
</dbReference>
<sequence>MSKIEQWFRIDPLDTLFFRGGDPMDIGETHDTGMPLFPPMPGTVLGALRTAILMQRGVDLKRVAGLGDDEDLDGEKLPFWGTPAKSGFGITGPLLMAKDVLLFPAPANWFLEDRKGQGFRVFEARPVDPDGLPVKGKKRFLCWMENPPEDADPMSGNYWVTKKALEQRGEGVEFVEDLGELSGDKAQAVGRFLLFGFEPRVGIARDNTARTAKGGHLYSSSHVRLRHGVSLVVGVDKPICPSHLDPEGVFQLGGEGRLVRYKLLEPPPALPLSAKTGCLLVTPLSWTRAKKSGLLGCPYASGKLFRAGGWDLRKGFHKPAESYFPVGAVFFTEDNRGFTELIPF</sequence>
<evidence type="ECO:0000313" key="1">
    <source>
        <dbReference type="EMBL" id="SFM73704.1"/>
    </source>
</evidence>
<reference evidence="1 2" key="1">
    <citation type="submission" date="2016-10" db="EMBL/GenBank/DDBJ databases">
        <authorList>
            <person name="de Groot N.N."/>
        </authorList>
    </citation>
    <scope>NUCLEOTIDE SEQUENCE [LARGE SCALE GENOMIC DNA]</scope>
    <source>
        <strain evidence="1 2">DSM 9990</strain>
    </source>
</reference>
<dbReference type="InterPro" id="IPR019117">
    <property type="entry name" value="CRISPR-assoc_protein_Cmr3"/>
</dbReference>
<proteinExistence type="predicted"/>
<dbReference type="EMBL" id="FOUU01000003">
    <property type="protein sequence ID" value="SFM73704.1"/>
    <property type="molecule type" value="Genomic_DNA"/>
</dbReference>
<dbReference type="Gene3D" id="3.30.70.2940">
    <property type="match status" value="1"/>
</dbReference>
<dbReference type="STRING" id="39841.SAMN05660836_01313"/>
<gene>
    <name evidence="1" type="ORF">SAMN05660836_01313</name>
</gene>
<dbReference type="Proteomes" id="UP000199611">
    <property type="component" value="Unassembled WGS sequence"/>
</dbReference>
<accession>A0A1I4TAE5</accession>
<dbReference type="RefSeq" id="WP_093394411.1">
    <property type="nucleotide sequence ID" value="NZ_FOUU01000003.1"/>
</dbReference>
<organism evidence="1 2">
    <name type="scientific">Thermodesulforhabdus norvegica</name>
    <dbReference type="NCBI Taxonomy" id="39841"/>
    <lineage>
        <taxon>Bacteria</taxon>
        <taxon>Pseudomonadati</taxon>
        <taxon>Thermodesulfobacteriota</taxon>
        <taxon>Syntrophobacteria</taxon>
        <taxon>Syntrophobacterales</taxon>
        <taxon>Thermodesulforhabdaceae</taxon>
        <taxon>Thermodesulforhabdus</taxon>
    </lineage>
</organism>
<protein>
    <submittedName>
        <fullName evidence="1">CRISPR-associated protein Cmr3</fullName>
    </submittedName>
</protein>
<keyword evidence="2" id="KW-1185">Reference proteome</keyword>
<dbReference type="OrthoDB" id="6162707at2"/>
<dbReference type="AlphaFoldDB" id="A0A1I4TAE5"/>